<gene>
    <name evidence="4" type="ORF">P2G67_05480</name>
</gene>
<sequence>MSTIHETAMTPETGLPYTGPYQDLLGYDIARLADGRPVVRMQVEAQHLNQFAIAHGGVALALLDVAGGLAVHARRPEMAGMATVNMNTAFLEVVQPGLVFGIGRIERLGGTLAYTAMALHAGAPEGALLATAQGVYRIFAAKSR</sequence>
<protein>
    <submittedName>
        <fullName evidence="4">PaaI family thioesterase</fullName>
    </submittedName>
</protein>
<dbReference type="SUPFAM" id="SSF54637">
    <property type="entry name" value="Thioesterase/thiol ester dehydrase-isomerase"/>
    <property type="match status" value="1"/>
</dbReference>
<dbReference type="NCBIfam" id="TIGR00369">
    <property type="entry name" value="unchar_dom_1"/>
    <property type="match status" value="1"/>
</dbReference>
<evidence type="ECO:0000259" key="3">
    <source>
        <dbReference type="Pfam" id="PF03061"/>
    </source>
</evidence>
<dbReference type="PANTHER" id="PTHR21660">
    <property type="entry name" value="THIOESTERASE SUPERFAMILY MEMBER-RELATED"/>
    <property type="match status" value="1"/>
</dbReference>
<comment type="similarity">
    <text evidence="1">Belongs to the thioesterase PaaI family.</text>
</comment>
<dbReference type="PANTHER" id="PTHR21660:SF1">
    <property type="entry name" value="ACYL-COENZYME A THIOESTERASE 13"/>
    <property type="match status" value="1"/>
</dbReference>
<dbReference type="CDD" id="cd03443">
    <property type="entry name" value="PaaI_thioesterase"/>
    <property type="match status" value="1"/>
</dbReference>
<evidence type="ECO:0000313" key="5">
    <source>
        <dbReference type="Proteomes" id="UP001215503"/>
    </source>
</evidence>
<dbReference type="InterPro" id="IPR003736">
    <property type="entry name" value="PAAI_dom"/>
</dbReference>
<dbReference type="Pfam" id="PF03061">
    <property type="entry name" value="4HBT"/>
    <property type="match status" value="1"/>
</dbReference>
<keyword evidence="5" id="KW-1185">Reference proteome</keyword>
<evidence type="ECO:0000256" key="1">
    <source>
        <dbReference type="ARBA" id="ARBA00008324"/>
    </source>
</evidence>
<evidence type="ECO:0000313" key="4">
    <source>
        <dbReference type="EMBL" id="MDF2095421.1"/>
    </source>
</evidence>
<comment type="caution">
    <text evidence="4">The sequence shown here is derived from an EMBL/GenBank/DDBJ whole genome shotgun (WGS) entry which is preliminary data.</text>
</comment>
<dbReference type="Proteomes" id="UP001215503">
    <property type="component" value="Unassembled WGS sequence"/>
</dbReference>
<keyword evidence="2" id="KW-0378">Hydrolase</keyword>
<evidence type="ECO:0000256" key="2">
    <source>
        <dbReference type="ARBA" id="ARBA00022801"/>
    </source>
</evidence>
<proteinExistence type="inferred from homology"/>
<dbReference type="Gene3D" id="3.10.129.10">
    <property type="entry name" value="Hotdog Thioesterase"/>
    <property type="match status" value="1"/>
</dbReference>
<dbReference type="EMBL" id="JARHUD010000003">
    <property type="protein sequence ID" value="MDF2095421.1"/>
    <property type="molecule type" value="Genomic_DNA"/>
</dbReference>
<accession>A0ABT5YKE5</accession>
<name>A0ABT5YKE5_9PROT</name>
<feature type="domain" description="Thioesterase" evidence="3">
    <location>
        <begin position="53"/>
        <end position="121"/>
    </location>
</feature>
<dbReference type="InterPro" id="IPR029069">
    <property type="entry name" value="HotDog_dom_sf"/>
</dbReference>
<dbReference type="InterPro" id="IPR006683">
    <property type="entry name" value="Thioestr_dom"/>
</dbReference>
<dbReference type="RefSeq" id="WP_275820837.1">
    <property type="nucleotide sequence ID" value="NZ_JARHUD010000003.1"/>
</dbReference>
<reference evidence="4 5" key="1">
    <citation type="submission" date="2023-03" db="EMBL/GenBank/DDBJ databases">
        <title>Fodinicurvata sp. CAU 1616 isolated from sea sendiment.</title>
        <authorList>
            <person name="Kim W."/>
        </authorList>
    </citation>
    <scope>NUCLEOTIDE SEQUENCE [LARGE SCALE GENOMIC DNA]</scope>
    <source>
        <strain evidence="4 5">CAU 1616</strain>
    </source>
</reference>
<organism evidence="4 5">
    <name type="scientific">Aquibaculum arenosum</name>
    <dbReference type="NCBI Taxonomy" id="3032591"/>
    <lineage>
        <taxon>Bacteria</taxon>
        <taxon>Pseudomonadati</taxon>
        <taxon>Pseudomonadota</taxon>
        <taxon>Alphaproteobacteria</taxon>
        <taxon>Rhodospirillales</taxon>
        <taxon>Rhodovibrionaceae</taxon>
        <taxon>Aquibaculum</taxon>
    </lineage>
</organism>
<dbReference type="InterPro" id="IPR039298">
    <property type="entry name" value="ACOT13"/>
</dbReference>